<keyword evidence="1" id="KW-0472">Membrane</keyword>
<proteinExistence type="predicted"/>
<comment type="caution">
    <text evidence="2">The sequence shown here is derived from an EMBL/GenBank/DDBJ whole genome shotgun (WGS) entry which is preliminary data.</text>
</comment>
<gene>
    <name evidence="2" type="ORF">CSW47_10635</name>
</gene>
<protein>
    <submittedName>
        <fullName evidence="2">Uncharacterized protein</fullName>
    </submittedName>
</protein>
<name>A0A430R5E6_THESC</name>
<evidence type="ECO:0000313" key="3">
    <source>
        <dbReference type="Proteomes" id="UP000286734"/>
    </source>
</evidence>
<sequence length="382" mass="41012">MIPGLPDYSYFVSQVVQMSHSVGLMGWFWGISWALLLLAFVFSVAQLLMGNRLGFQLGVVRVMVALALLTILSRPEGAATRAELLKLWSNAHQFVAGKTVQPIANNFSNWMLNIRDATKGALEGLGLMALGGAAVGVAGKMGVKGAKAVLDYAMELRGKMGSATKGVGVTGAFQRAATVGRYMGWGVMFLVVPYIAAMVLSGLMAYFGIALMPLGVGLLAIGNNRLLAATFSLYFSGVVLGVVAPMVFAASAKTAGQITYSQVYRQLQEAQALAEQAADEFATRSQEMQLAAEQYAAEMTRDDPNKPKWQKYIDALGDKLAQAKQWVSDRVKFVTQPIDALAERIAGFLVTSVISLLVWIISFGSLLYASARVMNAFAGIRL</sequence>
<dbReference type="AlphaFoldDB" id="A0A430R5E6"/>
<keyword evidence="1" id="KW-0812">Transmembrane</keyword>
<feature type="transmembrane region" description="Helical" evidence="1">
    <location>
        <begin position="345"/>
        <end position="369"/>
    </location>
</feature>
<feature type="transmembrane region" description="Helical" evidence="1">
    <location>
        <begin position="27"/>
        <end position="47"/>
    </location>
</feature>
<reference evidence="2 3" key="1">
    <citation type="journal article" date="2019" name="Extremophiles">
        <title>Biogeography of thermophiles and predominance of Thermus scotoductus in domestic water heaters.</title>
        <authorList>
            <person name="Wilpiszeski R.L."/>
            <person name="Zhang Z."/>
            <person name="House C.H."/>
        </authorList>
    </citation>
    <scope>NUCLEOTIDE SEQUENCE [LARGE SCALE GENOMIC DNA]</scope>
    <source>
        <strain evidence="2 3">34_S34</strain>
    </source>
</reference>
<dbReference type="Proteomes" id="UP000286734">
    <property type="component" value="Unassembled WGS sequence"/>
</dbReference>
<accession>A0A430R5E6</accession>
<feature type="transmembrane region" description="Helical" evidence="1">
    <location>
        <begin position="53"/>
        <end position="72"/>
    </location>
</feature>
<feature type="transmembrane region" description="Helical" evidence="1">
    <location>
        <begin position="233"/>
        <end position="252"/>
    </location>
</feature>
<feature type="transmembrane region" description="Helical" evidence="1">
    <location>
        <begin position="179"/>
        <end position="197"/>
    </location>
</feature>
<evidence type="ECO:0000313" key="2">
    <source>
        <dbReference type="EMBL" id="RTH02541.1"/>
    </source>
</evidence>
<organism evidence="2 3">
    <name type="scientific">Thermus scotoductus</name>
    <dbReference type="NCBI Taxonomy" id="37636"/>
    <lineage>
        <taxon>Bacteria</taxon>
        <taxon>Thermotogati</taxon>
        <taxon>Deinococcota</taxon>
        <taxon>Deinococci</taxon>
        <taxon>Thermales</taxon>
        <taxon>Thermaceae</taxon>
        <taxon>Thermus</taxon>
    </lineage>
</organism>
<evidence type="ECO:0000256" key="1">
    <source>
        <dbReference type="SAM" id="Phobius"/>
    </source>
</evidence>
<keyword evidence="1" id="KW-1133">Transmembrane helix</keyword>
<dbReference type="EMBL" id="PELP01000333">
    <property type="protein sequence ID" value="RTH02541.1"/>
    <property type="molecule type" value="Genomic_DNA"/>
</dbReference>